<organism evidence="1">
    <name type="scientific">bioreactor metagenome</name>
    <dbReference type="NCBI Taxonomy" id="1076179"/>
    <lineage>
        <taxon>unclassified sequences</taxon>
        <taxon>metagenomes</taxon>
        <taxon>ecological metagenomes</taxon>
    </lineage>
</organism>
<accession>A0A645ARH6</accession>
<dbReference type="AlphaFoldDB" id="A0A645ARH6"/>
<gene>
    <name evidence="1" type="ORF">SDC9_100231</name>
</gene>
<proteinExistence type="predicted"/>
<protein>
    <submittedName>
        <fullName evidence="1">Uncharacterized protein</fullName>
    </submittedName>
</protein>
<dbReference type="EMBL" id="VSSQ01014350">
    <property type="protein sequence ID" value="MPM53463.1"/>
    <property type="molecule type" value="Genomic_DNA"/>
</dbReference>
<evidence type="ECO:0000313" key="1">
    <source>
        <dbReference type="EMBL" id="MPM53463.1"/>
    </source>
</evidence>
<reference evidence="1" key="1">
    <citation type="submission" date="2019-08" db="EMBL/GenBank/DDBJ databases">
        <authorList>
            <person name="Kucharzyk K."/>
            <person name="Murdoch R.W."/>
            <person name="Higgins S."/>
            <person name="Loffler F."/>
        </authorList>
    </citation>
    <scope>NUCLEOTIDE SEQUENCE</scope>
</reference>
<name>A0A645ARH6_9ZZZZ</name>
<sequence>MKKLTVIGIIGKTQGVIILPIPAAKAIKININRLSFPDELSDSSEEIVAAVPSEIEASSSNLNVKGTSSIKHSFPLQI</sequence>
<comment type="caution">
    <text evidence="1">The sequence shown here is derived from an EMBL/GenBank/DDBJ whole genome shotgun (WGS) entry which is preliminary data.</text>
</comment>